<dbReference type="Pfam" id="PF02055">
    <property type="entry name" value="Glyco_hydro_30"/>
    <property type="match status" value="1"/>
</dbReference>
<gene>
    <name evidence="7" type="ORF">GJ700_20070</name>
</gene>
<feature type="domain" description="Glycosyl hydrolase family 30 beta sandwich" evidence="6">
    <location>
        <begin position="486"/>
        <end position="536"/>
    </location>
</feature>
<comment type="similarity">
    <text evidence="1 4">Belongs to the glycosyl hydrolase 30 family.</text>
</comment>
<keyword evidence="2" id="KW-0732">Signal</keyword>
<keyword evidence="8" id="KW-1185">Reference proteome</keyword>
<dbReference type="SUPFAM" id="SSF51445">
    <property type="entry name" value="(Trans)glycosidases"/>
    <property type="match status" value="1"/>
</dbReference>
<dbReference type="GO" id="GO:0016020">
    <property type="term" value="C:membrane"/>
    <property type="evidence" value="ECO:0007669"/>
    <property type="project" value="GOC"/>
</dbReference>
<evidence type="ECO:0000313" key="8">
    <source>
        <dbReference type="Proteomes" id="UP000446768"/>
    </source>
</evidence>
<comment type="caution">
    <text evidence="7">The sequence shown here is derived from an EMBL/GenBank/DDBJ whole genome shotgun (WGS) entry which is preliminary data.</text>
</comment>
<protein>
    <submittedName>
        <fullName evidence="7">Glycosyl hydrolase</fullName>
    </submittedName>
</protein>
<keyword evidence="3 4" id="KW-0378">Hydrolase</keyword>
<dbReference type="Gene3D" id="2.60.40.1180">
    <property type="entry name" value="Golgi alpha-mannosidase II"/>
    <property type="match status" value="1"/>
</dbReference>
<dbReference type="InterPro" id="IPR001139">
    <property type="entry name" value="Glyco_hydro_30"/>
</dbReference>
<name>A0A7X2LSX9_9BURK</name>
<dbReference type="AlphaFoldDB" id="A0A7X2LSX9"/>
<evidence type="ECO:0000259" key="5">
    <source>
        <dbReference type="Pfam" id="PF02055"/>
    </source>
</evidence>
<sequence length="540" mass="56080">MGAAKRPLAGAGSGFYSAPGEACGGRADPRDHGWRPRRYVAAVLMKRLARVAAALAGSLLLAIPAAADSGMPHGTEAGKGNVRTGYAGIWLTTADRSSMLARQPDVALGMPARALTPWSPGVETAGPLPAGPHRIEIDTAHPRQPIIGFGATLSAASAWLLQQRLDAAGRTALLDDLFNRKGSGLGLGFMRLYLGASEFARSRYSYGDVADGGDDPGLTLVSLAAERDTVIPLALDAMARNPALEWVGSPASAPAWMKTGGNLVQGALKPEAYGAYARYLRRIVDLYLEEGIPLHALTMQNDPQAPPADAPGMLLDAKARAELAGKYLGPLLQESGPRLLEWDGDGDGGAAAVAGIRSVLTDKVAAPFLAGVAWHCQVASPAEPPAAEAYITECTGGNWAPDWGDNLLHFARVLAGGVRLGARGIALGNVALDEEGGPRTGGCRGCRGVVTVTANGVVRNPEYYALAHASRWVLPGARMLPAGTARDGVEQAAFMNPDGTVVALVVNGAPAPRAVVVQDARRGFTYTLPARSVVTVVWGP</sequence>
<evidence type="ECO:0000313" key="7">
    <source>
        <dbReference type="EMBL" id="MRV74010.1"/>
    </source>
</evidence>
<dbReference type="PANTHER" id="PTHR11069">
    <property type="entry name" value="GLUCOSYLCERAMIDASE"/>
    <property type="match status" value="1"/>
</dbReference>
<evidence type="ECO:0000256" key="2">
    <source>
        <dbReference type="ARBA" id="ARBA00022729"/>
    </source>
</evidence>
<dbReference type="InterPro" id="IPR013780">
    <property type="entry name" value="Glyco_hydro_b"/>
</dbReference>
<organism evidence="7 8">
    <name type="scientific">Pseudoduganella rivuli</name>
    <dbReference type="NCBI Taxonomy" id="2666085"/>
    <lineage>
        <taxon>Bacteria</taxon>
        <taxon>Pseudomonadati</taxon>
        <taxon>Pseudomonadota</taxon>
        <taxon>Betaproteobacteria</taxon>
        <taxon>Burkholderiales</taxon>
        <taxon>Oxalobacteraceae</taxon>
        <taxon>Telluria group</taxon>
        <taxon>Pseudoduganella</taxon>
    </lineage>
</organism>
<dbReference type="Gene3D" id="3.20.20.80">
    <property type="entry name" value="Glycosidases"/>
    <property type="match status" value="1"/>
</dbReference>
<reference evidence="7 8" key="1">
    <citation type="submission" date="2019-11" db="EMBL/GenBank/DDBJ databases">
        <title>Novel species isolated from a subtropical stream in China.</title>
        <authorList>
            <person name="Lu H."/>
        </authorList>
    </citation>
    <scope>NUCLEOTIDE SEQUENCE [LARGE SCALE GENOMIC DNA]</scope>
    <source>
        <strain evidence="7 8">FT92W</strain>
    </source>
</reference>
<dbReference type="GO" id="GO:0004348">
    <property type="term" value="F:glucosylceramidase activity"/>
    <property type="evidence" value="ECO:0007669"/>
    <property type="project" value="InterPro"/>
</dbReference>
<evidence type="ECO:0000256" key="1">
    <source>
        <dbReference type="ARBA" id="ARBA00005382"/>
    </source>
</evidence>
<dbReference type="InterPro" id="IPR017853">
    <property type="entry name" value="GH"/>
</dbReference>
<evidence type="ECO:0000256" key="4">
    <source>
        <dbReference type="RuleBase" id="RU361188"/>
    </source>
</evidence>
<feature type="domain" description="Glycosyl hydrolase family 30 TIM-barrel" evidence="5">
    <location>
        <begin position="146"/>
        <end position="382"/>
    </location>
</feature>
<dbReference type="Proteomes" id="UP000446768">
    <property type="component" value="Unassembled WGS sequence"/>
</dbReference>
<dbReference type="InterPro" id="IPR033452">
    <property type="entry name" value="GH30_C"/>
</dbReference>
<dbReference type="GO" id="GO:0006680">
    <property type="term" value="P:glucosylceramide catabolic process"/>
    <property type="evidence" value="ECO:0007669"/>
    <property type="project" value="TreeGrafter"/>
</dbReference>
<dbReference type="PANTHER" id="PTHR11069:SF23">
    <property type="entry name" value="LYSOSOMAL ACID GLUCOSYLCERAMIDASE"/>
    <property type="match status" value="1"/>
</dbReference>
<keyword evidence="4" id="KW-0326">Glycosidase</keyword>
<accession>A0A7X2LSX9</accession>
<dbReference type="InterPro" id="IPR033453">
    <property type="entry name" value="Glyco_hydro_30_TIM-barrel"/>
</dbReference>
<evidence type="ECO:0000256" key="3">
    <source>
        <dbReference type="ARBA" id="ARBA00022801"/>
    </source>
</evidence>
<evidence type="ECO:0000259" key="6">
    <source>
        <dbReference type="Pfam" id="PF17189"/>
    </source>
</evidence>
<dbReference type="EMBL" id="WKJJ01000012">
    <property type="protein sequence ID" value="MRV74010.1"/>
    <property type="molecule type" value="Genomic_DNA"/>
</dbReference>
<proteinExistence type="inferred from homology"/>
<dbReference type="Pfam" id="PF17189">
    <property type="entry name" value="Glyco_hydro_30C"/>
    <property type="match status" value="1"/>
</dbReference>